<feature type="region of interest" description="Disordered" evidence="1">
    <location>
        <begin position="208"/>
        <end position="232"/>
    </location>
</feature>
<feature type="compositionally biased region" description="Pro residues" evidence="1">
    <location>
        <begin position="220"/>
        <end position="232"/>
    </location>
</feature>
<gene>
    <name evidence="2" type="ORF">K444DRAFT_617197</name>
</gene>
<protein>
    <submittedName>
        <fullName evidence="2">Uncharacterized protein</fullName>
    </submittedName>
</protein>
<dbReference type="Proteomes" id="UP000235371">
    <property type="component" value="Unassembled WGS sequence"/>
</dbReference>
<dbReference type="RefSeq" id="XP_024732389.1">
    <property type="nucleotide sequence ID" value="XM_024881071.1"/>
</dbReference>
<feature type="compositionally biased region" description="Polar residues" evidence="1">
    <location>
        <begin position="171"/>
        <end position="189"/>
    </location>
</feature>
<sequence>MDPQLITAGGIDITTADFLYLSYSALDKLVVQLKTAHTAAIQAKHRAILYHKFDNPPKACSQDFNSLLLTRYGEDAESSQVFLSSLSLPAFLEVIYSLTKKHLEAGEKYLTDFAIYANKRSKLSESLVNRARRELQRGSEDRHLEFEREVRRCQAAVPKHSASRKRRRTKTPLNNQSTQDGAQPSTVLNDVSMIPSVSGDLLYREGQSLEKPTSTDAPSLHPPNQPSPHPLPPIELLHKPPPGDILKILDANYVPMTKERLSTFLDSKGDAVFYILFPVAWKLPPLIQVSPEMAGELLSFLRI</sequence>
<reference evidence="2 3" key="1">
    <citation type="submission" date="2016-04" db="EMBL/GenBank/DDBJ databases">
        <title>A degradative enzymes factory behind the ericoid mycorrhizal symbiosis.</title>
        <authorList>
            <consortium name="DOE Joint Genome Institute"/>
            <person name="Martino E."/>
            <person name="Morin E."/>
            <person name="Grelet G."/>
            <person name="Kuo A."/>
            <person name="Kohler A."/>
            <person name="Daghino S."/>
            <person name="Barry K."/>
            <person name="Choi C."/>
            <person name="Cichocki N."/>
            <person name="Clum A."/>
            <person name="Copeland A."/>
            <person name="Hainaut M."/>
            <person name="Haridas S."/>
            <person name="Labutti K."/>
            <person name="Lindquist E."/>
            <person name="Lipzen A."/>
            <person name="Khouja H.-R."/>
            <person name="Murat C."/>
            <person name="Ohm R."/>
            <person name="Olson A."/>
            <person name="Spatafora J."/>
            <person name="Veneault-Fourrey C."/>
            <person name="Henrissat B."/>
            <person name="Grigoriev I."/>
            <person name="Martin F."/>
            <person name="Perotto S."/>
        </authorList>
    </citation>
    <scope>NUCLEOTIDE SEQUENCE [LARGE SCALE GENOMIC DNA]</scope>
    <source>
        <strain evidence="2 3">E</strain>
    </source>
</reference>
<dbReference type="AlphaFoldDB" id="A0A2J6SXI8"/>
<dbReference type="GeneID" id="36589148"/>
<proteinExistence type="predicted"/>
<name>A0A2J6SXI8_9HELO</name>
<organism evidence="2 3">
    <name type="scientific">Hyaloscypha bicolor E</name>
    <dbReference type="NCBI Taxonomy" id="1095630"/>
    <lineage>
        <taxon>Eukaryota</taxon>
        <taxon>Fungi</taxon>
        <taxon>Dikarya</taxon>
        <taxon>Ascomycota</taxon>
        <taxon>Pezizomycotina</taxon>
        <taxon>Leotiomycetes</taxon>
        <taxon>Helotiales</taxon>
        <taxon>Hyaloscyphaceae</taxon>
        <taxon>Hyaloscypha</taxon>
        <taxon>Hyaloscypha bicolor</taxon>
    </lineage>
</organism>
<evidence type="ECO:0000256" key="1">
    <source>
        <dbReference type="SAM" id="MobiDB-lite"/>
    </source>
</evidence>
<evidence type="ECO:0000313" key="2">
    <source>
        <dbReference type="EMBL" id="PMD55485.1"/>
    </source>
</evidence>
<feature type="region of interest" description="Disordered" evidence="1">
    <location>
        <begin position="155"/>
        <end position="190"/>
    </location>
</feature>
<evidence type="ECO:0000313" key="3">
    <source>
        <dbReference type="Proteomes" id="UP000235371"/>
    </source>
</evidence>
<dbReference type="InParanoid" id="A0A2J6SXI8"/>
<accession>A0A2J6SXI8</accession>
<feature type="compositionally biased region" description="Basic residues" evidence="1">
    <location>
        <begin position="161"/>
        <end position="170"/>
    </location>
</feature>
<keyword evidence="3" id="KW-1185">Reference proteome</keyword>
<dbReference type="EMBL" id="KZ613855">
    <property type="protein sequence ID" value="PMD55485.1"/>
    <property type="molecule type" value="Genomic_DNA"/>
</dbReference>